<keyword evidence="2" id="KW-1185">Reference proteome</keyword>
<organism evidence="1 2">
    <name type="scientific">Sinisalibacter aestuarii</name>
    <dbReference type="NCBI Taxonomy" id="2949426"/>
    <lineage>
        <taxon>Bacteria</taxon>
        <taxon>Pseudomonadati</taxon>
        <taxon>Pseudomonadota</taxon>
        <taxon>Alphaproteobacteria</taxon>
        <taxon>Rhodobacterales</taxon>
        <taxon>Roseobacteraceae</taxon>
        <taxon>Sinisalibacter</taxon>
    </lineage>
</organism>
<reference evidence="1" key="1">
    <citation type="journal article" date="2023" name="Int. J. Syst. Evol. Microbiol.">
        <title>Sinisalibacter aestuarii sp. nov., isolated from estuarine sediment of the Arakawa River.</title>
        <authorList>
            <person name="Arafat S.T."/>
            <person name="Hirano S."/>
            <person name="Sato A."/>
            <person name="Takeuchi K."/>
            <person name="Yasuda T."/>
            <person name="Terahara T."/>
            <person name="Hamada M."/>
            <person name="Kobayashi T."/>
        </authorList>
    </citation>
    <scope>NUCLEOTIDE SEQUENCE</scope>
    <source>
        <strain evidence="1">B-399</strain>
    </source>
</reference>
<dbReference type="RefSeq" id="WP_281842758.1">
    <property type="nucleotide sequence ID" value="NZ_BROH01000007.1"/>
</dbReference>
<comment type="caution">
    <text evidence="1">The sequence shown here is derived from an EMBL/GenBank/DDBJ whole genome shotgun (WGS) entry which is preliminary data.</text>
</comment>
<sequence length="118" mass="12395">MNTKGPDQQDNDHAEMLGLAARNLTRVLAALDEVIGEIETRQDGAQGKAKALAADLRKAIQTVFDERQRIDKLDGKLGDTSGGGAGLDLDAARAEIGRRLDRLRERGGADGVSGGADG</sequence>
<evidence type="ECO:0000313" key="2">
    <source>
        <dbReference type="Proteomes" id="UP001144205"/>
    </source>
</evidence>
<name>A0ABQ5LVB1_9RHOB</name>
<dbReference type="Proteomes" id="UP001144205">
    <property type="component" value="Unassembled WGS sequence"/>
</dbReference>
<evidence type="ECO:0008006" key="3">
    <source>
        <dbReference type="Google" id="ProtNLM"/>
    </source>
</evidence>
<protein>
    <recommendedName>
        <fullName evidence="3">Permease</fullName>
    </recommendedName>
</protein>
<dbReference type="EMBL" id="BROH01000007">
    <property type="protein sequence ID" value="GKY88723.1"/>
    <property type="molecule type" value="Genomic_DNA"/>
</dbReference>
<gene>
    <name evidence="1" type="ORF">STA1M1_25920</name>
</gene>
<accession>A0ABQ5LVB1</accession>
<evidence type="ECO:0000313" key="1">
    <source>
        <dbReference type="EMBL" id="GKY88723.1"/>
    </source>
</evidence>
<proteinExistence type="predicted"/>